<dbReference type="SUPFAM" id="SSF103473">
    <property type="entry name" value="MFS general substrate transporter"/>
    <property type="match status" value="1"/>
</dbReference>
<comment type="subcellular location">
    <subcellularLocation>
        <location evidence="1">Membrane</location>
        <topology evidence="1">Multi-pass membrane protein</topology>
    </subcellularLocation>
</comment>
<evidence type="ECO:0000256" key="5">
    <source>
        <dbReference type="SAM" id="Phobius"/>
    </source>
</evidence>
<protein>
    <recommendedName>
        <fullName evidence="8">Major facilitator superfamily (MFS) profile domain-containing protein</fullName>
    </recommendedName>
</protein>
<dbReference type="PANTHER" id="PTHR11662:SF399">
    <property type="entry name" value="FI19708P1-RELATED"/>
    <property type="match status" value="1"/>
</dbReference>
<accession>A0A2T7PIB9</accession>
<evidence type="ECO:0000256" key="1">
    <source>
        <dbReference type="ARBA" id="ARBA00004141"/>
    </source>
</evidence>
<feature type="transmembrane region" description="Helical" evidence="5">
    <location>
        <begin position="217"/>
        <end position="238"/>
    </location>
</feature>
<evidence type="ECO:0000256" key="3">
    <source>
        <dbReference type="ARBA" id="ARBA00022989"/>
    </source>
</evidence>
<evidence type="ECO:0000313" key="7">
    <source>
        <dbReference type="Proteomes" id="UP000245119"/>
    </source>
</evidence>
<sequence length="281" mass="30385">MLLVFDSPDQHPRISAQELEYIQASLRGRGGKSSTAVTIPWRSILTSKPVWAIVVTHTCANWGTYTFLTNIPTYLKEVLRFDIKKSGLVSSLPYIGFWLVINISGHIFDMLQSRGSLTPTAARKIGNSMGLMLPAVLVLGVGFMDCHSALWGVVLLTVGVAMSGCQYGSGFIINPGDIAPRYAGIIFGISNTFATIPGFLAPTAIGYITSDQTQGQWQIVFFICAAIYVSGAIFYMVFGTAHLQGWACEELVTIIPEHSVPVPVPLPAPLETDSSPDKAKD</sequence>
<evidence type="ECO:0000256" key="4">
    <source>
        <dbReference type="ARBA" id="ARBA00023136"/>
    </source>
</evidence>
<dbReference type="OrthoDB" id="2985014at2759"/>
<dbReference type="InterPro" id="IPR036259">
    <property type="entry name" value="MFS_trans_sf"/>
</dbReference>
<feature type="transmembrane region" description="Helical" evidence="5">
    <location>
        <begin position="50"/>
        <end position="68"/>
    </location>
</feature>
<evidence type="ECO:0000256" key="2">
    <source>
        <dbReference type="ARBA" id="ARBA00022692"/>
    </source>
</evidence>
<dbReference type="GO" id="GO:0022857">
    <property type="term" value="F:transmembrane transporter activity"/>
    <property type="evidence" value="ECO:0007669"/>
    <property type="project" value="InterPro"/>
</dbReference>
<dbReference type="FunFam" id="1.20.1250.20:FF:000532">
    <property type="entry name" value="SLC (SoLute Carrier) homolog"/>
    <property type="match status" value="1"/>
</dbReference>
<dbReference type="EMBL" id="PZQS01000003">
    <property type="protein sequence ID" value="PVD33168.1"/>
    <property type="molecule type" value="Genomic_DNA"/>
</dbReference>
<gene>
    <name evidence="6" type="ORF">C0Q70_04417</name>
</gene>
<dbReference type="GO" id="GO:0016020">
    <property type="term" value="C:membrane"/>
    <property type="evidence" value="ECO:0007669"/>
    <property type="project" value="UniProtKB-SubCell"/>
</dbReference>
<keyword evidence="2 5" id="KW-0812">Transmembrane</keyword>
<comment type="caution">
    <text evidence="6">The sequence shown here is derived from an EMBL/GenBank/DDBJ whole genome shotgun (WGS) entry which is preliminary data.</text>
</comment>
<dbReference type="AlphaFoldDB" id="A0A2T7PIB9"/>
<dbReference type="STRING" id="400727.A0A2T7PIB9"/>
<dbReference type="Pfam" id="PF07690">
    <property type="entry name" value="MFS_1"/>
    <property type="match status" value="1"/>
</dbReference>
<dbReference type="PANTHER" id="PTHR11662">
    <property type="entry name" value="SOLUTE CARRIER FAMILY 17"/>
    <property type="match status" value="1"/>
</dbReference>
<dbReference type="Proteomes" id="UP000245119">
    <property type="component" value="Linkage Group LG3"/>
</dbReference>
<keyword evidence="4 5" id="KW-0472">Membrane</keyword>
<proteinExistence type="predicted"/>
<keyword evidence="3 5" id="KW-1133">Transmembrane helix</keyword>
<dbReference type="InterPro" id="IPR050382">
    <property type="entry name" value="MFS_Na/Anion_cotransporter"/>
</dbReference>
<feature type="transmembrane region" description="Helical" evidence="5">
    <location>
        <begin position="150"/>
        <end position="173"/>
    </location>
</feature>
<feature type="transmembrane region" description="Helical" evidence="5">
    <location>
        <begin position="128"/>
        <end position="144"/>
    </location>
</feature>
<feature type="transmembrane region" description="Helical" evidence="5">
    <location>
        <begin position="88"/>
        <end position="108"/>
    </location>
</feature>
<keyword evidence="7" id="KW-1185">Reference proteome</keyword>
<dbReference type="GO" id="GO:0006820">
    <property type="term" value="P:monoatomic anion transport"/>
    <property type="evidence" value="ECO:0007669"/>
    <property type="project" value="TreeGrafter"/>
</dbReference>
<evidence type="ECO:0008006" key="8">
    <source>
        <dbReference type="Google" id="ProtNLM"/>
    </source>
</evidence>
<dbReference type="InterPro" id="IPR011701">
    <property type="entry name" value="MFS"/>
</dbReference>
<evidence type="ECO:0000313" key="6">
    <source>
        <dbReference type="EMBL" id="PVD33168.1"/>
    </source>
</evidence>
<name>A0A2T7PIB9_POMCA</name>
<feature type="transmembrane region" description="Helical" evidence="5">
    <location>
        <begin position="185"/>
        <end position="205"/>
    </location>
</feature>
<dbReference type="Gene3D" id="1.20.1250.20">
    <property type="entry name" value="MFS general substrate transporter like domains"/>
    <property type="match status" value="1"/>
</dbReference>
<organism evidence="6 7">
    <name type="scientific">Pomacea canaliculata</name>
    <name type="common">Golden apple snail</name>
    <dbReference type="NCBI Taxonomy" id="400727"/>
    <lineage>
        <taxon>Eukaryota</taxon>
        <taxon>Metazoa</taxon>
        <taxon>Spiralia</taxon>
        <taxon>Lophotrochozoa</taxon>
        <taxon>Mollusca</taxon>
        <taxon>Gastropoda</taxon>
        <taxon>Caenogastropoda</taxon>
        <taxon>Architaenioglossa</taxon>
        <taxon>Ampullarioidea</taxon>
        <taxon>Ampullariidae</taxon>
        <taxon>Pomacea</taxon>
    </lineage>
</organism>
<reference evidence="6 7" key="1">
    <citation type="submission" date="2018-04" db="EMBL/GenBank/DDBJ databases">
        <title>The genome of golden apple snail Pomacea canaliculata provides insight into stress tolerance and invasive adaptation.</title>
        <authorList>
            <person name="Liu C."/>
            <person name="Liu B."/>
            <person name="Ren Y."/>
            <person name="Zhang Y."/>
            <person name="Wang H."/>
            <person name="Li S."/>
            <person name="Jiang F."/>
            <person name="Yin L."/>
            <person name="Zhang G."/>
            <person name="Qian W."/>
            <person name="Fan W."/>
        </authorList>
    </citation>
    <scope>NUCLEOTIDE SEQUENCE [LARGE SCALE GENOMIC DNA]</scope>
    <source>
        <strain evidence="6">SZHN2017</strain>
        <tissue evidence="6">Muscle</tissue>
    </source>
</reference>